<evidence type="ECO:0000256" key="1">
    <source>
        <dbReference type="SAM" id="Coils"/>
    </source>
</evidence>
<keyword evidence="4" id="KW-1185">Reference proteome</keyword>
<dbReference type="SUPFAM" id="SSF55073">
    <property type="entry name" value="Nucleotide cyclase"/>
    <property type="match status" value="1"/>
</dbReference>
<organism evidence="3 4">
    <name type="scientific">Isachenkonia alkalipeptolytica</name>
    <dbReference type="NCBI Taxonomy" id="2565777"/>
    <lineage>
        <taxon>Bacteria</taxon>
        <taxon>Bacillati</taxon>
        <taxon>Bacillota</taxon>
        <taxon>Clostridia</taxon>
        <taxon>Eubacteriales</taxon>
        <taxon>Clostridiaceae</taxon>
        <taxon>Isachenkonia</taxon>
    </lineage>
</organism>
<dbReference type="Pfam" id="PF00990">
    <property type="entry name" value="GGDEF"/>
    <property type="match status" value="1"/>
</dbReference>
<dbReference type="AlphaFoldDB" id="A0AA43XLP7"/>
<gene>
    <name evidence="3" type="ORF">ISALK_08695</name>
</gene>
<dbReference type="PANTHER" id="PTHR45138:SF9">
    <property type="entry name" value="DIGUANYLATE CYCLASE DGCM-RELATED"/>
    <property type="match status" value="1"/>
</dbReference>
<dbReference type="NCBIfam" id="TIGR00254">
    <property type="entry name" value="GGDEF"/>
    <property type="match status" value="1"/>
</dbReference>
<dbReference type="GO" id="GO:0005886">
    <property type="term" value="C:plasma membrane"/>
    <property type="evidence" value="ECO:0007669"/>
    <property type="project" value="TreeGrafter"/>
</dbReference>
<keyword evidence="1" id="KW-0175">Coiled coil</keyword>
<reference evidence="3 4" key="1">
    <citation type="submission" date="2019-04" db="EMBL/GenBank/DDBJ databases">
        <title>Isachenkonia alkalipeptolytica gen. nov. sp. nov. a new anaerobic, alkiliphilic organothrophic bacterium capable to reduce synthesized ferrihydrite isolated from a soda lake.</title>
        <authorList>
            <person name="Toshchakov S.V."/>
            <person name="Zavarzina D.G."/>
            <person name="Zhilina T.N."/>
            <person name="Kostrikina N.A."/>
            <person name="Kublanov I.V."/>
        </authorList>
    </citation>
    <scope>NUCLEOTIDE SEQUENCE [LARGE SCALE GENOMIC DNA]</scope>
    <source>
        <strain evidence="3 4">Z-1701</strain>
    </source>
</reference>
<dbReference type="CDD" id="cd01949">
    <property type="entry name" value="GGDEF"/>
    <property type="match status" value="1"/>
</dbReference>
<dbReference type="PROSITE" id="PS50887">
    <property type="entry name" value="GGDEF"/>
    <property type="match status" value="1"/>
</dbReference>
<comment type="caution">
    <text evidence="3">The sequence shown here is derived from an EMBL/GenBank/DDBJ whole genome shotgun (WGS) entry which is preliminary data.</text>
</comment>
<dbReference type="InterPro" id="IPR050469">
    <property type="entry name" value="Diguanylate_Cyclase"/>
</dbReference>
<evidence type="ECO:0000313" key="4">
    <source>
        <dbReference type="Proteomes" id="UP000449710"/>
    </source>
</evidence>
<dbReference type="Gene3D" id="3.30.70.270">
    <property type="match status" value="1"/>
</dbReference>
<name>A0AA43XLP7_9CLOT</name>
<feature type="coiled-coil region" evidence="1">
    <location>
        <begin position="102"/>
        <end position="143"/>
    </location>
</feature>
<protein>
    <submittedName>
        <fullName evidence="3">GGDEF domain-containing protein</fullName>
    </submittedName>
</protein>
<dbReference type="EMBL" id="SUMG01000009">
    <property type="protein sequence ID" value="NBG88579.1"/>
    <property type="molecule type" value="Genomic_DNA"/>
</dbReference>
<accession>A0AA43XLP7</accession>
<dbReference type="InterPro" id="IPR000160">
    <property type="entry name" value="GGDEF_dom"/>
</dbReference>
<dbReference type="GO" id="GO:0052621">
    <property type="term" value="F:diguanylate cyclase activity"/>
    <property type="evidence" value="ECO:0007669"/>
    <property type="project" value="TreeGrafter"/>
</dbReference>
<dbReference type="Proteomes" id="UP000449710">
    <property type="component" value="Unassembled WGS sequence"/>
</dbReference>
<dbReference type="GO" id="GO:0043709">
    <property type="term" value="P:cell adhesion involved in single-species biofilm formation"/>
    <property type="evidence" value="ECO:0007669"/>
    <property type="project" value="TreeGrafter"/>
</dbReference>
<dbReference type="GO" id="GO:1902201">
    <property type="term" value="P:negative regulation of bacterial-type flagellum-dependent cell motility"/>
    <property type="evidence" value="ECO:0007669"/>
    <property type="project" value="TreeGrafter"/>
</dbReference>
<dbReference type="SMART" id="SM00267">
    <property type="entry name" value="GGDEF"/>
    <property type="match status" value="1"/>
</dbReference>
<dbReference type="RefSeq" id="WP_160721326.1">
    <property type="nucleotide sequence ID" value="NZ_SUMG01000009.1"/>
</dbReference>
<dbReference type="InterPro" id="IPR029787">
    <property type="entry name" value="Nucleotide_cyclase"/>
</dbReference>
<dbReference type="InterPro" id="IPR043128">
    <property type="entry name" value="Rev_trsase/Diguanyl_cyclase"/>
</dbReference>
<proteinExistence type="predicted"/>
<feature type="domain" description="GGDEF" evidence="2">
    <location>
        <begin position="171"/>
        <end position="301"/>
    </location>
</feature>
<dbReference type="PANTHER" id="PTHR45138">
    <property type="entry name" value="REGULATORY COMPONENTS OF SENSORY TRANSDUCTION SYSTEM"/>
    <property type="match status" value="1"/>
</dbReference>
<evidence type="ECO:0000313" key="3">
    <source>
        <dbReference type="EMBL" id="NBG88579.1"/>
    </source>
</evidence>
<sequence length="301" mass="34900">MKLQENLIEIVGCNAQGVIEEIIYAHEKTLFDVGASIFDKIAMDENKAEKLKNLFHGKDQILDLVLEHPLQEQDKQRVLHGFSMARGYLIMVEEGLYCGEHCQDSYEEIMKLNSQFANAQREVAKKNEELKRMNEKLETVAAKDALTGLFNRYTLQEKFQEVLKRCQRGDSILSMAMVDFNNFKKVNDDWGHEAGDRLLKDFAKLALKETRTGFDYVFRIGGDEFLFLFEGCSEEKAKDILFRIEKELKKYTSIVSLAFGTMEVPIGEDTKLEKLLVQVDEKMYRDKRKKHQKESTDKSRV</sequence>
<evidence type="ECO:0000259" key="2">
    <source>
        <dbReference type="PROSITE" id="PS50887"/>
    </source>
</evidence>